<gene>
    <name evidence="3" type="ORF">K435DRAFT_845451</name>
</gene>
<protein>
    <recommendedName>
        <fullName evidence="2">DUF6534 domain-containing protein</fullName>
    </recommendedName>
</protein>
<evidence type="ECO:0000259" key="2">
    <source>
        <dbReference type="Pfam" id="PF20152"/>
    </source>
</evidence>
<feature type="transmembrane region" description="Helical" evidence="1">
    <location>
        <begin position="102"/>
        <end position="121"/>
    </location>
</feature>
<keyword evidence="1" id="KW-0472">Membrane</keyword>
<dbReference type="EMBL" id="ML180021">
    <property type="protein sequence ID" value="THU79479.1"/>
    <property type="molecule type" value="Genomic_DNA"/>
</dbReference>
<evidence type="ECO:0000313" key="4">
    <source>
        <dbReference type="Proteomes" id="UP000297245"/>
    </source>
</evidence>
<reference evidence="3 4" key="1">
    <citation type="journal article" date="2019" name="Nat. Ecol. Evol.">
        <title>Megaphylogeny resolves global patterns of mushroom evolution.</title>
        <authorList>
            <person name="Varga T."/>
            <person name="Krizsan K."/>
            <person name="Foldi C."/>
            <person name="Dima B."/>
            <person name="Sanchez-Garcia M."/>
            <person name="Sanchez-Ramirez S."/>
            <person name="Szollosi G.J."/>
            <person name="Szarkandi J.G."/>
            <person name="Papp V."/>
            <person name="Albert L."/>
            <person name="Andreopoulos W."/>
            <person name="Angelini C."/>
            <person name="Antonin V."/>
            <person name="Barry K.W."/>
            <person name="Bougher N.L."/>
            <person name="Buchanan P."/>
            <person name="Buyck B."/>
            <person name="Bense V."/>
            <person name="Catcheside P."/>
            <person name="Chovatia M."/>
            <person name="Cooper J."/>
            <person name="Damon W."/>
            <person name="Desjardin D."/>
            <person name="Finy P."/>
            <person name="Geml J."/>
            <person name="Haridas S."/>
            <person name="Hughes K."/>
            <person name="Justo A."/>
            <person name="Karasinski D."/>
            <person name="Kautmanova I."/>
            <person name="Kiss B."/>
            <person name="Kocsube S."/>
            <person name="Kotiranta H."/>
            <person name="LaButti K.M."/>
            <person name="Lechner B.E."/>
            <person name="Liimatainen K."/>
            <person name="Lipzen A."/>
            <person name="Lukacs Z."/>
            <person name="Mihaltcheva S."/>
            <person name="Morgado L.N."/>
            <person name="Niskanen T."/>
            <person name="Noordeloos M.E."/>
            <person name="Ohm R.A."/>
            <person name="Ortiz-Santana B."/>
            <person name="Ovrebo C."/>
            <person name="Racz N."/>
            <person name="Riley R."/>
            <person name="Savchenko A."/>
            <person name="Shiryaev A."/>
            <person name="Soop K."/>
            <person name="Spirin V."/>
            <person name="Szebenyi C."/>
            <person name="Tomsovsky M."/>
            <person name="Tulloss R.E."/>
            <person name="Uehling J."/>
            <person name="Grigoriev I.V."/>
            <person name="Vagvolgyi C."/>
            <person name="Papp T."/>
            <person name="Martin F.M."/>
            <person name="Miettinen O."/>
            <person name="Hibbett D.S."/>
            <person name="Nagy L.G."/>
        </authorList>
    </citation>
    <scope>NUCLEOTIDE SEQUENCE [LARGE SCALE GENOMIC DNA]</scope>
    <source>
        <strain evidence="3 4">CBS 962.96</strain>
    </source>
</reference>
<accession>A0A4S8KUE8</accession>
<evidence type="ECO:0000313" key="3">
    <source>
        <dbReference type="EMBL" id="THU79479.1"/>
    </source>
</evidence>
<organism evidence="3 4">
    <name type="scientific">Dendrothele bispora (strain CBS 962.96)</name>
    <dbReference type="NCBI Taxonomy" id="1314807"/>
    <lineage>
        <taxon>Eukaryota</taxon>
        <taxon>Fungi</taxon>
        <taxon>Dikarya</taxon>
        <taxon>Basidiomycota</taxon>
        <taxon>Agaricomycotina</taxon>
        <taxon>Agaricomycetes</taxon>
        <taxon>Agaricomycetidae</taxon>
        <taxon>Agaricales</taxon>
        <taxon>Agaricales incertae sedis</taxon>
        <taxon>Dendrothele</taxon>
    </lineage>
</organism>
<proteinExistence type="predicted"/>
<dbReference type="Proteomes" id="UP000297245">
    <property type="component" value="Unassembled WGS sequence"/>
</dbReference>
<dbReference type="Pfam" id="PF20152">
    <property type="entry name" value="DUF6534"/>
    <property type="match status" value="1"/>
</dbReference>
<evidence type="ECO:0000256" key="1">
    <source>
        <dbReference type="SAM" id="Phobius"/>
    </source>
</evidence>
<feature type="transmembrane region" description="Helical" evidence="1">
    <location>
        <begin position="24"/>
        <end position="46"/>
    </location>
</feature>
<dbReference type="PANTHER" id="PTHR40465:SF1">
    <property type="entry name" value="DUF6534 DOMAIN-CONTAINING PROTEIN"/>
    <property type="match status" value="1"/>
</dbReference>
<dbReference type="AlphaFoldDB" id="A0A4S8KUE8"/>
<dbReference type="PANTHER" id="PTHR40465">
    <property type="entry name" value="CHROMOSOME 1, WHOLE GENOME SHOTGUN SEQUENCE"/>
    <property type="match status" value="1"/>
</dbReference>
<dbReference type="OrthoDB" id="2792702at2759"/>
<dbReference type="InterPro" id="IPR045339">
    <property type="entry name" value="DUF6534"/>
</dbReference>
<sequence>MFQAPSPPSMSGAPVAGAEIFDPYFYGSFIASVLFGITIVQTWIYINENTDRWPLRSLVGALVALDFVMTCLNAQILHHYLVANFGNLGVIAIIPTPLDVEALLLLVIVFIVEGFFAYRVWQIGNSHWIVPVLIALCAGGGAAAGIATTIGQFQNNLVIVFEGSKQKLEVGLNASLTDTLLQKLLQYTVTRGLFVTLVQTALLITFLIDPAKLWWAPFHLSLSKTYVITMITMLNSRKALRAQANLSVITDSGMVVQSEPGNAVASYEQVEMNTMVSTQTKPKPIHKVILAPSRRGGNIEADKSNDLGEDCMKHSGVHITQEQSSQVI</sequence>
<keyword evidence="1" id="KW-0812">Transmembrane</keyword>
<feature type="domain" description="DUF6534" evidence="2">
    <location>
        <begin position="176"/>
        <end position="238"/>
    </location>
</feature>
<name>A0A4S8KUE8_DENBC</name>
<keyword evidence="1" id="KW-1133">Transmembrane helix</keyword>
<keyword evidence="4" id="KW-1185">Reference proteome</keyword>